<dbReference type="EMBL" id="CP016268">
    <property type="protein sequence ID" value="ANO51711.1"/>
    <property type="molecule type" value="Genomic_DNA"/>
</dbReference>
<feature type="chain" id="PRO_5008260202" description="PilY1 beta-propeller domain-containing protein" evidence="7">
    <location>
        <begin position="30"/>
        <end position="1118"/>
    </location>
</feature>
<dbReference type="OrthoDB" id="7156875at2"/>
<dbReference type="InterPro" id="IPR036465">
    <property type="entry name" value="vWFA_dom_sf"/>
</dbReference>
<comment type="subcellular location">
    <subcellularLocation>
        <location evidence="1">Fimbrium</location>
    </subcellularLocation>
</comment>
<evidence type="ECO:0000256" key="2">
    <source>
        <dbReference type="ARBA" id="ARBA00008387"/>
    </source>
</evidence>
<feature type="domain" description="PilY1 beta-propeller" evidence="8">
    <location>
        <begin position="640"/>
        <end position="866"/>
    </location>
</feature>
<reference evidence="9 10" key="1">
    <citation type="submission" date="2016-06" db="EMBL/GenBank/DDBJ databases">
        <title>Complete genome sequence of a deep-branching marine Gamma Proteobacterium Woeseia oceani type strain XK5.</title>
        <authorList>
            <person name="Mu D."/>
            <person name="Du Z."/>
        </authorList>
    </citation>
    <scope>NUCLEOTIDE SEQUENCE [LARGE SCALE GENOMIC DNA]</scope>
    <source>
        <strain evidence="9 10">XK5</strain>
    </source>
</reference>
<dbReference type="InterPro" id="IPR011047">
    <property type="entry name" value="Quinoprotein_ADH-like_sf"/>
</dbReference>
<evidence type="ECO:0000313" key="10">
    <source>
        <dbReference type="Proteomes" id="UP000092695"/>
    </source>
</evidence>
<evidence type="ECO:0000256" key="1">
    <source>
        <dbReference type="ARBA" id="ARBA00004561"/>
    </source>
</evidence>
<dbReference type="GO" id="GO:0009289">
    <property type="term" value="C:pilus"/>
    <property type="evidence" value="ECO:0007669"/>
    <property type="project" value="UniProtKB-SubCell"/>
</dbReference>
<dbReference type="KEGG" id="woc:BA177_11310"/>
<evidence type="ECO:0000256" key="7">
    <source>
        <dbReference type="SAM" id="SignalP"/>
    </source>
</evidence>
<dbReference type="InterPro" id="IPR018247">
    <property type="entry name" value="EF_Hand_1_Ca_BS"/>
</dbReference>
<keyword evidence="4" id="KW-0479">Metal-binding</keyword>
<keyword evidence="7" id="KW-0732">Signal</keyword>
<dbReference type="AlphaFoldDB" id="A0A193LGX2"/>
<dbReference type="Proteomes" id="UP000092695">
    <property type="component" value="Chromosome"/>
</dbReference>
<dbReference type="SMART" id="SM00564">
    <property type="entry name" value="PQQ"/>
    <property type="match status" value="2"/>
</dbReference>
<accession>A0A193LGX2</accession>
<dbReference type="SUPFAM" id="SSF53300">
    <property type="entry name" value="vWA-like"/>
    <property type="match status" value="1"/>
</dbReference>
<proteinExistence type="inferred from homology"/>
<keyword evidence="6" id="KW-0281">Fimbrium</keyword>
<dbReference type="PROSITE" id="PS00018">
    <property type="entry name" value="EF_HAND_1"/>
    <property type="match status" value="1"/>
</dbReference>
<dbReference type="InterPro" id="IPR015943">
    <property type="entry name" value="WD40/YVTN_repeat-like_dom_sf"/>
</dbReference>
<keyword evidence="5" id="KW-0106">Calcium</keyword>
<evidence type="ECO:0000256" key="5">
    <source>
        <dbReference type="ARBA" id="ARBA00022837"/>
    </source>
</evidence>
<keyword evidence="3" id="KW-1029">Fimbrium biogenesis</keyword>
<evidence type="ECO:0000256" key="4">
    <source>
        <dbReference type="ARBA" id="ARBA00022723"/>
    </source>
</evidence>
<sequence length="1118" mass="120643">MNMPSLQSNCKTLVTALISTAVCSLPVLADDTELLLVNPAAGAGSTPNVMFILDTSGSMGSNEVTVEPYDSTRTYAGTCDTNSVYWTDVNVTPSCDATNTRFVQKSSFHCNAATNQINGIGSFTSIMVQYRTDLLGAVRSWQDLQAGNNTDPVECQPDSGIHGDGTGGRVYASAVPDLINPWTSSELLEISWGSSPRNVSYTVFDGNYLNWRENPTNVTMSRNAIMRSVVSTVLRSLDNLNVGVMRFNNDDGGVVIQDITDLEANRAQILATVDSLDANGFTPLSETLYESALYWHGLPAHYGENVNEHTTDPDALASSNPAVYQTPVVNACSKNYNVLLTDGEPVLDGDTPALAPTLPGFSTLLERAACTGNNQGDCLDDIAEYMALRDITPDIPGLQNVTTHTIGFNIDLPILRETAEASNGEYFLADDVESLTLALLQIVANINERSMSFVAPAVSVNSFNRTQNLNRLYLTVFGTRTNVHWPGNLKRFELSGDGIIDVNGVPAVNPANGYFFDTAQNFWSPDGPDGNNVQLGGAANQLPDPNQRNLFTNNGVADLTAVSNQLIPSQSGAYTDADFGLTGSAEDPSVEDLIRWMRGEDIRDEDNDPSTDVRYAMGDPLHSQPAAIVYGGTAQDPDLVVFVATNDGYLHAIDGDSGTELWSFVPRELLSNMGRLYFDPQSSFKNYGIDGDIVPVVRDENGNGIVDGNDFVYILFGMRRGGSSYYALDVTDRSNPSLLWNVSFANSGQSWSAPVVARVDVNTGGQNAENAVVIIADGYDPVHDSAAHPSTADGSGAGLRMLDLESGAELWRAGRDGAADLTLPRMTRSIPTRIRTLDITGDGFADRMYAADLGGQIWRFDIRSGQTPANLVTGGVIAQLGAEQASGNLTAPSTTRRFYNTPDVSMFNDPLQDRRFLAISIGSGYRAHPFDQSAADRFFSLRDPDVFRQLEQTDYDNYDIIVDNDLVEVSGRLQVELGPADRGWRFTLPSDQKVLADSLTFNNEVFFVAFSPQSNAQANCLPGAGMNYLYRVSVLNGDPVVNNLDALDPGDADDARREELAQGGIAPSPTILFPSPVDPDCEGAACSPPPIGCVGRECFDPGFVNNPVRTLWSQDGIQ</sequence>
<dbReference type="GO" id="GO:0046872">
    <property type="term" value="F:metal ion binding"/>
    <property type="evidence" value="ECO:0007669"/>
    <property type="project" value="UniProtKB-KW"/>
</dbReference>
<evidence type="ECO:0000256" key="3">
    <source>
        <dbReference type="ARBA" id="ARBA00022558"/>
    </source>
</evidence>
<dbReference type="Gene3D" id="3.40.50.410">
    <property type="entry name" value="von Willebrand factor, type A domain"/>
    <property type="match status" value="1"/>
</dbReference>
<dbReference type="Pfam" id="PF05567">
    <property type="entry name" value="T4P_PilY1"/>
    <property type="match status" value="1"/>
</dbReference>
<dbReference type="SUPFAM" id="SSF50998">
    <property type="entry name" value="Quinoprotein alcohol dehydrogenase-like"/>
    <property type="match status" value="2"/>
</dbReference>
<protein>
    <recommendedName>
        <fullName evidence="8">PilY1 beta-propeller domain-containing protein</fullName>
    </recommendedName>
</protein>
<evidence type="ECO:0000313" key="9">
    <source>
        <dbReference type="EMBL" id="ANO51711.1"/>
    </source>
</evidence>
<dbReference type="InterPro" id="IPR008707">
    <property type="entry name" value="B-propeller_PilY1"/>
</dbReference>
<dbReference type="InterPro" id="IPR018391">
    <property type="entry name" value="PQQ_b-propeller_rpt"/>
</dbReference>
<comment type="similarity">
    <text evidence="2">Belongs to the PilY1 family.</text>
</comment>
<evidence type="ECO:0000256" key="6">
    <source>
        <dbReference type="ARBA" id="ARBA00023263"/>
    </source>
</evidence>
<gene>
    <name evidence="9" type="ORF">BA177_11310</name>
</gene>
<feature type="signal peptide" evidence="7">
    <location>
        <begin position="1"/>
        <end position="29"/>
    </location>
</feature>
<evidence type="ECO:0000259" key="8">
    <source>
        <dbReference type="Pfam" id="PF05567"/>
    </source>
</evidence>
<dbReference type="Gene3D" id="2.130.10.10">
    <property type="entry name" value="YVTN repeat-like/Quinoprotein amine dehydrogenase"/>
    <property type="match status" value="1"/>
</dbReference>
<keyword evidence="10" id="KW-1185">Reference proteome</keyword>
<organism evidence="9 10">
    <name type="scientific">Woeseia oceani</name>
    <dbReference type="NCBI Taxonomy" id="1548547"/>
    <lineage>
        <taxon>Bacteria</taxon>
        <taxon>Pseudomonadati</taxon>
        <taxon>Pseudomonadota</taxon>
        <taxon>Gammaproteobacteria</taxon>
        <taxon>Woeseiales</taxon>
        <taxon>Woeseiaceae</taxon>
        <taxon>Woeseia</taxon>
    </lineage>
</organism>
<dbReference type="STRING" id="1548547.BA177_11310"/>
<name>A0A193LGX2_9GAMM</name>